<dbReference type="GO" id="GO:0042162">
    <property type="term" value="F:telomeric DNA binding"/>
    <property type="evidence" value="ECO:0007669"/>
    <property type="project" value="TreeGrafter"/>
</dbReference>
<dbReference type="EMBL" id="CP031387">
    <property type="protein sequence ID" value="QPG99761.1"/>
    <property type="molecule type" value="Genomic_DNA"/>
</dbReference>
<keyword evidence="12" id="KW-0496">Mitochondrion</keyword>
<keyword evidence="11 15" id="KW-0695">RNA-directed DNA polymerase</keyword>
<keyword evidence="5 15" id="KW-0158">Chromosome</keyword>
<dbReference type="Gene3D" id="3.30.70.2630">
    <property type="match status" value="1"/>
</dbReference>
<keyword evidence="13 15" id="KW-0539">Nucleus</keyword>
<evidence type="ECO:0000256" key="4">
    <source>
        <dbReference type="ARBA" id="ARBA00016182"/>
    </source>
</evidence>
<evidence type="ECO:0000256" key="10">
    <source>
        <dbReference type="ARBA" id="ARBA00022895"/>
    </source>
</evidence>
<dbReference type="OrthoDB" id="289721at2759"/>
<protein>
    <recommendedName>
        <fullName evidence="4 15">Telomerase reverse transcriptase</fullName>
        <ecNumber evidence="3 15">2.7.7.49</ecNumber>
    </recommendedName>
    <alternativeName>
        <fullName evidence="15">Telomerase catalytic subunit</fullName>
    </alternativeName>
</protein>
<dbReference type="PANTHER" id="PTHR12066:SF0">
    <property type="entry name" value="TELOMERASE REVERSE TRANSCRIPTASE"/>
    <property type="match status" value="1"/>
</dbReference>
<feature type="domain" description="Reverse transcriptase" evidence="17">
    <location>
        <begin position="635"/>
        <end position="966"/>
    </location>
</feature>
<dbReference type="GO" id="GO:0000333">
    <property type="term" value="C:telomerase catalytic core complex"/>
    <property type="evidence" value="ECO:0007669"/>
    <property type="project" value="TreeGrafter"/>
</dbReference>
<dbReference type="GO" id="GO:0005739">
    <property type="term" value="C:mitochondrion"/>
    <property type="evidence" value="ECO:0007669"/>
    <property type="project" value="UniProtKB-SubCell"/>
</dbReference>
<comment type="catalytic activity">
    <reaction evidence="14 15">
        <text>DNA(n) + a 2'-deoxyribonucleoside 5'-triphosphate = DNA(n+1) + diphosphate</text>
        <dbReference type="Rhea" id="RHEA:22508"/>
        <dbReference type="Rhea" id="RHEA-COMP:17339"/>
        <dbReference type="Rhea" id="RHEA-COMP:17340"/>
        <dbReference type="ChEBI" id="CHEBI:33019"/>
        <dbReference type="ChEBI" id="CHEBI:61560"/>
        <dbReference type="ChEBI" id="CHEBI:173112"/>
        <dbReference type="EC" id="2.7.7.49"/>
    </reaction>
</comment>
<proteinExistence type="inferred from homology"/>
<evidence type="ECO:0000256" key="6">
    <source>
        <dbReference type="ARBA" id="ARBA00022679"/>
    </source>
</evidence>
<dbReference type="AlphaFoldDB" id="A0A7S9KS72"/>
<reference evidence="18 19" key="1">
    <citation type="journal article" date="2018" name="PLoS Genet.">
        <title>Repeat elements organise 3D genome structure and mediate transcription in the filamentous fungus Epichloe festucae.</title>
        <authorList>
            <person name="Winter D.J."/>
            <person name="Ganley A.R.D."/>
            <person name="Young C.A."/>
            <person name="Liachko I."/>
            <person name="Schardl C.L."/>
            <person name="Dupont P.Y."/>
            <person name="Berry D."/>
            <person name="Ram A."/>
            <person name="Scott B."/>
            <person name="Cox M.P."/>
        </authorList>
    </citation>
    <scope>NUCLEOTIDE SEQUENCE [LARGE SCALE GENOMIC DNA]</scope>
    <source>
        <strain evidence="18 19">Fl1</strain>
    </source>
</reference>
<name>A0A7S9KS72_EPIFF</name>
<evidence type="ECO:0000256" key="7">
    <source>
        <dbReference type="ARBA" id="ARBA00022695"/>
    </source>
</evidence>
<feature type="compositionally biased region" description="Basic and acidic residues" evidence="16">
    <location>
        <begin position="10"/>
        <end position="22"/>
    </location>
</feature>
<dbReference type="CDD" id="cd01648">
    <property type="entry name" value="TERT"/>
    <property type="match status" value="1"/>
</dbReference>
<dbReference type="GO" id="GO:0070034">
    <property type="term" value="F:telomerase RNA binding"/>
    <property type="evidence" value="ECO:0007669"/>
    <property type="project" value="TreeGrafter"/>
</dbReference>
<comment type="function">
    <text evidence="15">Telomerase is a ribonucleoprotein enzyme essential for the replication of chromosome termini in most eukaryotes. It elongates telomeres. It is a reverse transcriptase that adds simple sequence repeats to chromosome ends by copying a template sequence within the RNA component of the enzyme.</text>
</comment>
<evidence type="ECO:0000256" key="5">
    <source>
        <dbReference type="ARBA" id="ARBA00022454"/>
    </source>
</evidence>
<evidence type="ECO:0000259" key="17">
    <source>
        <dbReference type="PROSITE" id="PS50878"/>
    </source>
</evidence>
<accession>A0A7S9KS72</accession>
<keyword evidence="19" id="KW-1185">Reference proteome</keyword>
<keyword evidence="9 15" id="KW-0460">Magnesium</keyword>
<keyword evidence="7 15" id="KW-0548">Nucleotidyltransferase</keyword>
<dbReference type="InterPro" id="IPR043502">
    <property type="entry name" value="DNA/RNA_pol_sf"/>
</dbReference>
<evidence type="ECO:0000313" key="18">
    <source>
        <dbReference type="EMBL" id="QPG99761.1"/>
    </source>
</evidence>
<dbReference type="InterPro" id="IPR000477">
    <property type="entry name" value="RT_dom"/>
</dbReference>
<dbReference type="PANTHER" id="PTHR12066">
    <property type="entry name" value="TELOMERASE REVERSE TRANSCRIPTASE"/>
    <property type="match status" value="1"/>
</dbReference>
<evidence type="ECO:0000313" key="19">
    <source>
        <dbReference type="Proteomes" id="UP000594364"/>
    </source>
</evidence>
<evidence type="ECO:0000256" key="2">
    <source>
        <dbReference type="ARBA" id="ARBA00008001"/>
    </source>
</evidence>
<dbReference type="SUPFAM" id="SSF56672">
    <property type="entry name" value="DNA/RNA polymerases"/>
    <property type="match status" value="1"/>
</dbReference>
<evidence type="ECO:0000256" key="3">
    <source>
        <dbReference type="ARBA" id="ARBA00012493"/>
    </source>
</evidence>
<evidence type="ECO:0000256" key="9">
    <source>
        <dbReference type="ARBA" id="ARBA00022842"/>
    </source>
</evidence>
<keyword evidence="8 15" id="KW-0479">Metal-binding</keyword>
<dbReference type="SMART" id="SM00975">
    <property type="entry name" value="Telomerase_RBD"/>
    <property type="match status" value="1"/>
</dbReference>
<dbReference type="InterPro" id="IPR021891">
    <property type="entry name" value="Telomerase_RBD"/>
</dbReference>
<gene>
    <name evidence="18" type="ORF">C2857_002487</name>
</gene>
<dbReference type="PROSITE" id="PS50878">
    <property type="entry name" value="RT_POL"/>
    <property type="match status" value="1"/>
</dbReference>
<dbReference type="GO" id="GO:0046872">
    <property type="term" value="F:metal ion binding"/>
    <property type="evidence" value="ECO:0007669"/>
    <property type="project" value="UniProtKB-KW"/>
</dbReference>
<sequence length="999" mass="113306">MVGCLKRKRSDPETYRRPGKTKVHEGAVKRHLLTQSYTSVLTLREYALLRLPRGSRLRRKKIKFLGHGDETTDIEKRISCFLDSTLICSCNAISQDDDATFEQWLSFSQKGDDSHVTLSGGIPDAANTQSEIVDFVVWLLFKREKRPGSWPKHLLCDGFRRRAKEGDPSGIAIPGIYSLYPNHHAASLKKEPWPHLLVLLGHSGQKIMLDLLTEQSVFVVVDAGLGNYYQLSGLPLSDLNTRSNSQIPCVPRGLADILLVRSRIFYGKPALTAQGRLQHGYKHIRRPLFSTYLDADPNFTTDVLNRCSWNTHGQEESQTDRNSANTAKLMMYMFPRQFGLHNVFTSDVNSLETAQRFQDYTLREEEVARLLKIPSNVSADGTPKLPKRLRGTAWALVQKLQVLHSRCSYTELLKHYCPSKLDYVHKPSNSKHREFASHNRVSQLAKGAVDGAINLESEMLDDNTESLSQNEAFQFGSLVELATSRSQVSSFCQAVFSRIVPNDFWGEGQAMLHNKTAVLRQVDQFVRLRRFESTSLHEITQGLKIADIPWLQPPGSQNQKASQTDMKKRHEIFHELLYFVFDSLLIPLIRSNFYVTEANTHRNQIFYFRHDIWRRIAGPALSILKKDMFEEMKSAQANTILDNRRLGFSQVRLLPKGNKLRPIMNLRRRQVSRANSRILGPSINSVLSPIHTALKFEKEASPHKLGSTLFSVNDMYLRLKAFKQAIGTNTMAKLYFAKVDVQSAFDTIPQEELLQLIRSVPSQNKYTIIKHAEVQPGEHTMLGARTTSSKAIRRWRASVLAQDQDAAFTARLQNGIATKKRDIVFIDGVAQKSHDTSTLLHLMADHIQRNLVKFGKKYYRQKRGIPQGSVLSSFLCNYFYADLEMKHLQFVSGPDCLLMRLIDDFLLITLDEEKAVKFVETMHRGLPEYGVQVSPHKTVVNFPMSIHGEPLQMAASGAFPYCGTCINDATLEITKDTQIAQSTGMPRSPLCCPSRIMSN</sequence>
<dbReference type="Pfam" id="PF12009">
    <property type="entry name" value="Telomerase_RBD"/>
    <property type="match status" value="1"/>
</dbReference>
<comment type="subcellular location">
    <subcellularLocation>
        <location evidence="1">Mitochondrion</location>
    </subcellularLocation>
    <subcellularLocation>
        <location evidence="15">Nucleus</location>
    </subcellularLocation>
    <subcellularLocation>
        <location evidence="15">Chromosome</location>
        <location evidence="15">Telomere</location>
    </subcellularLocation>
</comment>
<dbReference type="PRINTS" id="PR01365">
    <property type="entry name" value="TELOMERASERT"/>
</dbReference>
<dbReference type="GO" id="GO:0003720">
    <property type="term" value="F:telomerase activity"/>
    <property type="evidence" value="ECO:0007669"/>
    <property type="project" value="InterPro"/>
</dbReference>
<evidence type="ECO:0000256" key="8">
    <source>
        <dbReference type="ARBA" id="ARBA00022723"/>
    </source>
</evidence>
<dbReference type="GO" id="GO:0007004">
    <property type="term" value="P:telomere maintenance via telomerase"/>
    <property type="evidence" value="ECO:0007669"/>
    <property type="project" value="TreeGrafter"/>
</dbReference>
<dbReference type="GO" id="GO:0000781">
    <property type="term" value="C:chromosome, telomeric region"/>
    <property type="evidence" value="ECO:0007669"/>
    <property type="project" value="UniProtKB-SubCell"/>
</dbReference>
<keyword evidence="6 15" id="KW-0808">Transferase</keyword>
<evidence type="ECO:0000256" key="15">
    <source>
        <dbReference type="RuleBase" id="RU365061"/>
    </source>
</evidence>
<comment type="similarity">
    <text evidence="2 15">Belongs to the reverse transcriptase family. Telomerase subfamily.</text>
</comment>
<evidence type="ECO:0000256" key="11">
    <source>
        <dbReference type="ARBA" id="ARBA00022918"/>
    </source>
</evidence>
<dbReference type="InterPro" id="IPR003545">
    <property type="entry name" value="Telomerase_RT"/>
</dbReference>
<evidence type="ECO:0000256" key="1">
    <source>
        <dbReference type="ARBA" id="ARBA00004173"/>
    </source>
</evidence>
<feature type="region of interest" description="Disordered" evidence="16">
    <location>
        <begin position="1"/>
        <end position="22"/>
    </location>
</feature>
<dbReference type="Proteomes" id="UP000594364">
    <property type="component" value="Chromosome 3"/>
</dbReference>
<evidence type="ECO:0000256" key="12">
    <source>
        <dbReference type="ARBA" id="ARBA00023128"/>
    </source>
</evidence>
<evidence type="ECO:0000256" key="16">
    <source>
        <dbReference type="SAM" id="MobiDB-lite"/>
    </source>
</evidence>
<evidence type="ECO:0000256" key="13">
    <source>
        <dbReference type="ARBA" id="ARBA00023242"/>
    </source>
</evidence>
<evidence type="ECO:0000256" key="14">
    <source>
        <dbReference type="ARBA" id="ARBA00048173"/>
    </source>
</evidence>
<dbReference type="EC" id="2.7.7.49" evidence="3 15"/>
<keyword evidence="10 15" id="KW-0779">Telomere</keyword>
<organism evidence="18 19">
    <name type="scientific">Epichloe festucae (strain Fl1)</name>
    <dbReference type="NCBI Taxonomy" id="877507"/>
    <lineage>
        <taxon>Eukaryota</taxon>
        <taxon>Fungi</taxon>
        <taxon>Dikarya</taxon>
        <taxon>Ascomycota</taxon>
        <taxon>Pezizomycotina</taxon>
        <taxon>Sordariomycetes</taxon>
        <taxon>Hypocreomycetidae</taxon>
        <taxon>Hypocreales</taxon>
        <taxon>Clavicipitaceae</taxon>
        <taxon>Epichloe</taxon>
    </lineage>
</organism>
<dbReference type="Pfam" id="PF00078">
    <property type="entry name" value="RVT_1"/>
    <property type="match status" value="1"/>
</dbReference>
<dbReference type="Gene3D" id="1.10.132.70">
    <property type="match status" value="1"/>
</dbReference>